<evidence type="ECO:0000256" key="8">
    <source>
        <dbReference type="SAM" id="SignalP"/>
    </source>
</evidence>
<keyword evidence="8" id="KW-0732">Signal</keyword>
<evidence type="ECO:0000256" key="1">
    <source>
        <dbReference type="ARBA" id="ARBA00005184"/>
    </source>
</evidence>
<dbReference type="PANTHER" id="PTHR31321:SF57">
    <property type="entry name" value="PECTINESTERASE 53-RELATED"/>
    <property type="match status" value="1"/>
</dbReference>
<evidence type="ECO:0000256" key="5">
    <source>
        <dbReference type="ARBA" id="ARBA00023085"/>
    </source>
</evidence>
<evidence type="ECO:0000313" key="10">
    <source>
        <dbReference type="EMBL" id="SGZ28672.1"/>
    </source>
</evidence>
<protein>
    <recommendedName>
        <fullName evidence="3">pectinesterase</fullName>
        <ecNumber evidence="3">3.1.1.11</ecNumber>
    </recommendedName>
    <alternativeName>
        <fullName evidence="6">Pectin methylesterase A</fullName>
    </alternativeName>
</protein>
<dbReference type="GO" id="GO:0030599">
    <property type="term" value="F:pectinesterase activity"/>
    <property type="evidence" value="ECO:0007669"/>
    <property type="project" value="UniProtKB-EC"/>
</dbReference>
<comment type="pathway">
    <text evidence="1">Glycan metabolism; pectin degradation; 2-dehydro-3-deoxy-D-gluconate from pectin: step 1/5.</text>
</comment>
<keyword evidence="11" id="KW-1185">Reference proteome</keyword>
<dbReference type="GO" id="GO:0045490">
    <property type="term" value="P:pectin catabolic process"/>
    <property type="evidence" value="ECO:0007669"/>
    <property type="project" value="UniProtKB-UniPathway"/>
</dbReference>
<dbReference type="InterPro" id="IPR012334">
    <property type="entry name" value="Pectin_lyas_fold"/>
</dbReference>
<feature type="region of interest" description="Disordered" evidence="7">
    <location>
        <begin position="382"/>
        <end position="507"/>
    </location>
</feature>
<evidence type="ECO:0000256" key="4">
    <source>
        <dbReference type="ARBA" id="ARBA00022801"/>
    </source>
</evidence>
<dbReference type="InterPro" id="IPR011050">
    <property type="entry name" value="Pectin_lyase_fold/virulence"/>
</dbReference>
<dbReference type="GO" id="GO:0042545">
    <property type="term" value="P:cell wall modification"/>
    <property type="evidence" value="ECO:0007669"/>
    <property type="project" value="InterPro"/>
</dbReference>
<evidence type="ECO:0000256" key="3">
    <source>
        <dbReference type="ARBA" id="ARBA00013229"/>
    </source>
</evidence>
<comment type="similarity">
    <text evidence="2">Belongs to the pectinesterase family.</text>
</comment>
<feature type="chain" id="PRO_5015882137" description="pectinesterase" evidence="8">
    <location>
        <begin position="31"/>
        <end position="507"/>
    </location>
</feature>
<dbReference type="SUPFAM" id="SSF51126">
    <property type="entry name" value="Pectin lyase-like"/>
    <property type="match status" value="1"/>
</dbReference>
<feature type="compositionally biased region" description="Basic residues" evidence="7">
    <location>
        <begin position="495"/>
        <end position="507"/>
    </location>
</feature>
<dbReference type="AlphaFoldDB" id="A0A2X0PMI6"/>
<dbReference type="InterPro" id="IPR000070">
    <property type="entry name" value="Pectinesterase_cat"/>
</dbReference>
<gene>
    <name evidence="10" type="primary">BQ5605_C027g10404</name>
    <name evidence="10" type="ORF">BQ5605_C027G10404</name>
</gene>
<evidence type="ECO:0000256" key="6">
    <source>
        <dbReference type="ARBA" id="ARBA00042203"/>
    </source>
</evidence>
<dbReference type="EC" id="3.1.1.11" evidence="3"/>
<evidence type="ECO:0000259" key="9">
    <source>
        <dbReference type="Pfam" id="PF01095"/>
    </source>
</evidence>
<keyword evidence="4" id="KW-0378">Hydrolase</keyword>
<feature type="domain" description="Pectinesterase catalytic" evidence="9">
    <location>
        <begin position="59"/>
        <end position="223"/>
    </location>
</feature>
<evidence type="ECO:0000313" key="11">
    <source>
        <dbReference type="Proteomes" id="UP000249464"/>
    </source>
</evidence>
<dbReference type="Pfam" id="PF01095">
    <property type="entry name" value="Pectinesterase"/>
    <property type="match status" value="1"/>
</dbReference>
<keyword evidence="5" id="KW-0063">Aspartyl esterase</keyword>
<organism evidence="10 11">
    <name type="scientific">Microbotryum silenes-dioicae</name>
    <dbReference type="NCBI Taxonomy" id="796604"/>
    <lineage>
        <taxon>Eukaryota</taxon>
        <taxon>Fungi</taxon>
        <taxon>Dikarya</taxon>
        <taxon>Basidiomycota</taxon>
        <taxon>Pucciniomycotina</taxon>
        <taxon>Microbotryomycetes</taxon>
        <taxon>Microbotryales</taxon>
        <taxon>Microbotryaceae</taxon>
        <taxon>Microbotryum</taxon>
    </lineage>
</organism>
<dbReference type="STRING" id="796604.A0A2X0PMI6"/>
<dbReference type="PANTHER" id="PTHR31321">
    <property type="entry name" value="ACYL-COA THIOESTER HYDROLASE YBHC-RELATED"/>
    <property type="match status" value="1"/>
</dbReference>
<feature type="compositionally biased region" description="Basic residues" evidence="7">
    <location>
        <begin position="440"/>
        <end position="457"/>
    </location>
</feature>
<feature type="signal peptide" evidence="8">
    <location>
        <begin position="1"/>
        <end position="30"/>
    </location>
</feature>
<evidence type="ECO:0000256" key="2">
    <source>
        <dbReference type="ARBA" id="ARBA00008891"/>
    </source>
</evidence>
<dbReference type="Proteomes" id="UP000249464">
    <property type="component" value="Unassembled WGS sequence"/>
</dbReference>
<feature type="compositionally biased region" description="Basic and acidic residues" evidence="7">
    <location>
        <begin position="402"/>
        <end position="439"/>
    </location>
</feature>
<dbReference type="Gene3D" id="2.160.20.10">
    <property type="entry name" value="Single-stranded right-handed beta-helix, Pectin lyase-like"/>
    <property type="match status" value="1"/>
</dbReference>
<name>A0A2X0PMI6_9BASI</name>
<accession>A0A2X0PMI6</accession>
<sequence length="507" mass="54374">MVQVHHRPTGIQRLFCWVLVLQLASLSAFAALDTAKREACQVFTNSPDLSKCPVETIYVSARDPKAKFKSIQQAINYLKATTANTPATILIGSGLYQEQLVGQIPSLRSSYASNTVDINHNRVLQKSDGYQNWLTSTLLVDGCADFKAYNLNLSQTAPVGIALAVAVMSSSGSFYACAIEGHQDTLFLGPNKTHGYLYGCYVSGVVDFIYGWGSLVVKDSQIMLLGEGTAYVAWRGAETTTSGAAVGRAWNDKARIVILDCYLGSMILPGFFAPWTYNPEDTRLSEEVFFGEYNSHGPGSKAKSKIVDNRTGIVNVDHLLHVLDQKSAAPYYLLSTIFPNDTSWIDPNFNVKAVSLASGGVGGSSTPGALAAAPALAASFPPPAGKASPALSAGKDTPLTKQDPKKPTQDPKKPTQDPKKPTQDPKKPTQDPKKTEHNPTKQKSKHHSHPKRKKKATSTKPQVDSGAGAGSSHVSGGGPNLASLPKQRGHGSGGHPHHHNHHHHHHG</sequence>
<dbReference type="EMBL" id="FQNC01000089">
    <property type="protein sequence ID" value="SGZ28672.1"/>
    <property type="molecule type" value="Genomic_DNA"/>
</dbReference>
<evidence type="ECO:0000256" key="7">
    <source>
        <dbReference type="SAM" id="MobiDB-lite"/>
    </source>
</evidence>
<proteinExistence type="inferred from homology"/>
<reference evidence="10 11" key="1">
    <citation type="submission" date="2016-11" db="EMBL/GenBank/DDBJ databases">
        <authorList>
            <person name="Jaros S."/>
            <person name="Januszkiewicz K."/>
            <person name="Wedrychowicz H."/>
        </authorList>
    </citation>
    <scope>NUCLEOTIDE SEQUENCE [LARGE SCALE GENOMIC DNA]</scope>
</reference>
<dbReference type="UniPathway" id="UPA00545">
    <property type="reaction ID" value="UER00823"/>
</dbReference>